<protein>
    <submittedName>
        <fullName evidence="1">Uncharacterized protein</fullName>
    </submittedName>
</protein>
<accession>A0A0E0PLJ1</accession>
<evidence type="ECO:0000313" key="2">
    <source>
        <dbReference type="Proteomes" id="UP000008022"/>
    </source>
</evidence>
<proteinExistence type="predicted"/>
<evidence type="ECO:0000313" key="1">
    <source>
        <dbReference type="EnsemblPlants" id="ORUFI05G14950.1"/>
    </source>
</evidence>
<dbReference type="HOGENOM" id="CLU_156869_0_0_1"/>
<sequence length="134" mass="15193">MVVSWAWRQAAAVSRVEEDSDGLPPRKPEPRWTQYLPWWRWKSIGVGHPDVEVDGGGGSSALAVQGGEESRRWCTFACKWLWRTSKNNRTQEDKVNQIGRRPEQRPPLDALQKKVCPSLDAIGNSVLPIFTNLI</sequence>
<dbReference type="EnsemblPlants" id="ORUFI05G14950.1">
    <property type="protein sequence ID" value="ORUFI05G14950.1"/>
    <property type="gene ID" value="ORUFI05G14950"/>
</dbReference>
<name>A0A0E0PLJ1_ORYRU</name>
<dbReference type="AlphaFoldDB" id="A0A0E0PLJ1"/>
<keyword evidence="2" id="KW-1185">Reference proteome</keyword>
<reference evidence="2" key="1">
    <citation type="submission" date="2013-06" db="EMBL/GenBank/DDBJ databases">
        <authorList>
            <person name="Zhao Q."/>
        </authorList>
    </citation>
    <scope>NUCLEOTIDE SEQUENCE</scope>
    <source>
        <strain evidence="2">cv. W1943</strain>
    </source>
</reference>
<organism evidence="1 2">
    <name type="scientific">Oryza rufipogon</name>
    <name type="common">Brownbeard rice</name>
    <name type="synonym">Asian wild rice</name>
    <dbReference type="NCBI Taxonomy" id="4529"/>
    <lineage>
        <taxon>Eukaryota</taxon>
        <taxon>Viridiplantae</taxon>
        <taxon>Streptophyta</taxon>
        <taxon>Embryophyta</taxon>
        <taxon>Tracheophyta</taxon>
        <taxon>Spermatophyta</taxon>
        <taxon>Magnoliopsida</taxon>
        <taxon>Liliopsida</taxon>
        <taxon>Poales</taxon>
        <taxon>Poaceae</taxon>
        <taxon>BOP clade</taxon>
        <taxon>Oryzoideae</taxon>
        <taxon>Oryzeae</taxon>
        <taxon>Oryzinae</taxon>
        <taxon>Oryza</taxon>
    </lineage>
</organism>
<dbReference type="Gramene" id="ORUFI05G14950.1">
    <property type="protein sequence ID" value="ORUFI05G14950.1"/>
    <property type="gene ID" value="ORUFI05G14950"/>
</dbReference>
<reference evidence="1" key="2">
    <citation type="submission" date="2015-06" db="UniProtKB">
        <authorList>
            <consortium name="EnsemblPlants"/>
        </authorList>
    </citation>
    <scope>IDENTIFICATION</scope>
</reference>
<dbReference type="Proteomes" id="UP000008022">
    <property type="component" value="Unassembled WGS sequence"/>
</dbReference>